<evidence type="ECO:0000256" key="9">
    <source>
        <dbReference type="ARBA" id="ARBA00022801"/>
    </source>
</evidence>
<evidence type="ECO:0000256" key="1">
    <source>
        <dbReference type="ARBA" id="ARBA00004496"/>
    </source>
</evidence>
<feature type="region of interest" description="Disordered" evidence="15">
    <location>
        <begin position="119"/>
        <end position="163"/>
    </location>
</feature>
<keyword evidence="4 14" id="KW-0540">Nuclease</keyword>
<dbReference type="PANTHER" id="PTHR16036">
    <property type="entry name" value="ANKYRIN REPEAT AND ZINC FINGER DOMAIN-CONTAINING PROTEIN 1"/>
    <property type="match status" value="1"/>
</dbReference>
<dbReference type="Pfam" id="PF00023">
    <property type="entry name" value="Ank"/>
    <property type="match status" value="1"/>
</dbReference>
<evidence type="ECO:0000256" key="10">
    <source>
        <dbReference type="ARBA" id="ARBA00022833"/>
    </source>
</evidence>
<dbReference type="InterPro" id="IPR036770">
    <property type="entry name" value="Ankyrin_rpt-contain_sf"/>
</dbReference>
<evidence type="ECO:0000256" key="2">
    <source>
        <dbReference type="ARBA" id="ARBA00009262"/>
    </source>
</evidence>
<keyword evidence="8" id="KW-0863">Zinc-finger</keyword>
<dbReference type="GO" id="GO:0036503">
    <property type="term" value="P:ERAD pathway"/>
    <property type="evidence" value="ECO:0007669"/>
    <property type="project" value="TreeGrafter"/>
</dbReference>
<reference evidence="17" key="1">
    <citation type="submission" date="2021-12" db="EMBL/GenBank/DDBJ databases">
        <title>Prjna785345.</title>
        <authorList>
            <person name="Rujirawat T."/>
            <person name="Krajaejun T."/>
        </authorList>
    </citation>
    <scope>NUCLEOTIDE SEQUENCE</scope>
    <source>
        <strain evidence="17">Pi057C3</strain>
    </source>
</reference>
<dbReference type="InterPro" id="IPR047139">
    <property type="entry name" value="ANKZ1/VMS1"/>
</dbReference>
<comment type="domain">
    <text evidence="14">The VLRF1 domain mediates binding to the 60S ribosomal subunit.</text>
</comment>
<sequence>MGKKVRFDASERAYGRIGLSELTHERTAEWSVRAVAGETRRFERPTAAASSAPPPTPTQPVIVNAVVTDASGSLSGIGLRCRTCEVSSFPSVREQHAHFKSEWHRVNLKRNARGAAILTESEFEERERQGDKDKHGSASSSGSESSSSSSDEAGDAEAITTSEPVVEYTDGRSIFKVFKTVLSSSEKEEFNPFSALEQLRTSRFRWAIFLLRSGRFAGAVFDREKAICHKTFQRYTTRRKQGGSQSANDNAGGRAKSAGATLRRYNEQQLKQDIVDLLVQWKEHLQSTELIFLACVKAERQVFFGGKTPVLTADDTRIRRVPFITSRPTFEEVCRVRSELASVNKSVDAARQLVTSGAVNLNETDDAFMTALHHAAEQNEVALAQLLLENGANPSLLDLRNRPPYYLCTTKEMRNVFRRYMAGNPDAWDYSASQIPSGLTDEMEQKKKEKEAEKRRRARERKKQQKKDEAEQKRKEEEERAEQERKIAAGLACDFCGKFAGKSPFTRLEFKYCSTDCVNHHRRKLMGEAALKRLGG</sequence>
<keyword evidence="6" id="KW-0677">Repeat</keyword>
<dbReference type="PANTHER" id="PTHR16036:SF2">
    <property type="entry name" value="TRNA ENDONUCLEASE ANKZF1"/>
    <property type="match status" value="1"/>
</dbReference>
<evidence type="ECO:0000256" key="13">
    <source>
        <dbReference type="PROSITE-ProRule" id="PRU00023"/>
    </source>
</evidence>
<keyword evidence="18" id="KW-1185">Reference proteome</keyword>
<comment type="subcellular location">
    <subcellularLocation>
        <location evidence="1">Cytoplasm</location>
    </subcellularLocation>
</comment>
<dbReference type="EMBL" id="JAKCXM010000177">
    <property type="protein sequence ID" value="KAJ0399598.1"/>
    <property type="molecule type" value="Genomic_DNA"/>
</dbReference>
<keyword evidence="12" id="KW-0175">Coiled coil</keyword>
<feature type="compositionally biased region" description="Basic and acidic residues" evidence="15">
    <location>
        <begin position="125"/>
        <end position="136"/>
    </location>
</feature>
<feature type="domain" description="VLRF1" evidence="16">
    <location>
        <begin position="202"/>
        <end position="343"/>
    </location>
</feature>
<dbReference type="AlphaFoldDB" id="A0AAD5Q805"/>
<protein>
    <recommendedName>
        <fullName evidence="16">VLRF1 domain-containing protein</fullName>
    </recommendedName>
</protein>
<dbReference type="Pfam" id="PF18826">
    <property type="entry name" value="bVLRF1"/>
    <property type="match status" value="1"/>
</dbReference>
<keyword evidence="3 14" id="KW-0963">Cytoplasm</keyword>
<accession>A0AAD5Q805</accession>
<gene>
    <name evidence="17" type="ORF">P43SY_008917</name>
</gene>
<dbReference type="Gene3D" id="1.25.40.20">
    <property type="entry name" value="Ankyrin repeat-containing domain"/>
    <property type="match status" value="1"/>
</dbReference>
<dbReference type="InterPro" id="IPR002110">
    <property type="entry name" value="Ankyrin_rpt"/>
</dbReference>
<evidence type="ECO:0000256" key="8">
    <source>
        <dbReference type="ARBA" id="ARBA00022771"/>
    </source>
</evidence>
<comment type="similarity">
    <text evidence="2 14">Belongs to the ANKZF1/VMS1 family.</text>
</comment>
<keyword evidence="5" id="KW-0479">Metal-binding</keyword>
<feature type="compositionally biased region" description="Basic residues" evidence="15">
    <location>
        <begin position="455"/>
        <end position="465"/>
    </location>
</feature>
<feature type="compositionally biased region" description="Basic and acidic residues" evidence="15">
    <location>
        <begin position="443"/>
        <end position="454"/>
    </location>
</feature>
<feature type="active site" evidence="14">
    <location>
        <position position="245"/>
    </location>
</feature>
<dbReference type="PROSITE" id="PS50088">
    <property type="entry name" value="ANK_REPEAT"/>
    <property type="match status" value="1"/>
</dbReference>
<dbReference type="GO" id="GO:0008270">
    <property type="term" value="F:zinc ion binding"/>
    <property type="evidence" value="ECO:0007669"/>
    <property type="project" value="UniProtKB-KW"/>
</dbReference>
<feature type="repeat" description="ANK" evidence="13">
    <location>
        <begin position="367"/>
        <end position="399"/>
    </location>
</feature>
<feature type="compositionally biased region" description="Low complexity" evidence="15">
    <location>
        <begin position="137"/>
        <end position="151"/>
    </location>
</feature>
<dbReference type="GO" id="GO:0005737">
    <property type="term" value="C:cytoplasm"/>
    <property type="evidence" value="ECO:0007669"/>
    <property type="project" value="UniProtKB-SubCell"/>
</dbReference>
<organism evidence="17 18">
    <name type="scientific">Pythium insidiosum</name>
    <name type="common">Pythiosis disease agent</name>
    <dbReference type="NCBI Taxonomy" id="114742"/>
    <lineage>
        <taxon>Eukaryota</taxon>
        <taxon>Sar</taxon>
        <taxon>Stramenopiles</taxon>
        <taxon>Oomycota</taxon>
        <taxon>Peronosporomycetes</taxon>
        <taxon>Pythiales</taxon>
        <taxon>Pythiaceae</taxon>
        <taxon>Pythium</taxon>
    </lineage>
</organism>
<evidence type="ECO:0000256" key="14">
    <source>
        <dbReference type="PROSITE-ProRule" id="PRU01389"/>
    </source>
</evidence>
<keyword evidence="7 14" id="KW-0255">Endonuclease</keyword>
<evidence type="ECO:0000256" key="4">
    <source>
        <dbReference type="ARBA" id="ARBA00022722"/>
    </source>
</evidence>
<keyword evidence="10" id="KW-0862">Zinc</keyword>
<name>A0AAD5Q805_PYTIN</name>
<dbReference type="GO" id="GO:0004519">
    <property type="term" value="F:endonuclease activity"/>
    <property type="evidence" value="ECO:0007669"/>
    <property type="project" value="UniProtKB-KW"/>
</dbReference>
<evidence type="ECO:0000256" key="5">
    <source>
        <dbReference type="ARBA" id="ARBA00022723"/>
    </source>
</evidence>
<keyword evidence="11 13" id="KW-0040">ANK repeat</keyword>
<evidence type="ECO:0000256" key="3">
    <source>
        <dbReference type="ARBA" id="ARBA00022490"/>
    </source>
</evidence>
<dbReference type="PROSITE" id="PS52044">
    <property type="entry name" value="VLRF1"/>
    <property type="match status" value="1"/>
</dbReference>
<evidence type="ECO:0000256" key="15">
    <source>
        <dbReference type="SAM" id="MobiDB-lite"/>
    </source>
</evidence>
<comment type="caution">
    <text evidence="17">The sequence shown here is derived from an EMBL/GenBank/DDBJ whole genome shotgun (WGS) entry which is preliminary data.</text>
</comment>
<evidence type="ECO:0000256" key="7">
    <source>
        <dbReference type="ARBA" id="ARBA00022759"/>
    </source>
</evidence>
<dbReference type="Proteomes" id="UP001209570">
    <property type="component" value="Unassembled WGS sequence"/>
</dbReference>
<evidence type="ECO:0000313" key="18">
    <source>
        <dbReference type="Proteomes" id="UP001209570"/>
    </source>
</evidence>
<dbReference type="SUPFAM" id="SSF48403">
    <property type="entry name" value="Ankyrin repeat"/>
    <property type="match status" value="1"/>
</dbReference>
<evidence type="ECO:0000256" key="11">
    <source>
        <dbReference type="ARBA" id="ARBA00023043"/>
    </source>
</evidence>
<proteinExistence type="inferred from homology"/>
<evidence type="ECO:0000313" key="17">
    <source>
        <dbReference type="EMBL" id="KAJ0399598.1"/>
    </source>
</evidence>
<dbReference type="GO" id="GO:0016787">
    <property type="term" value="F:hydrolase activity"/>
    <property type="evidence" value="ECO:0007669"/>
    <property type="project" value="UniProtKB-KW"/>
</dbReference>
<dbReference type="Pfam" id="PF18716">
    <property type="entry name" value="VATC"/>
    <property type="match status" value="1"/>
</dbReference>
<evidence type="ECO:0000256" key="6">
    <source>
        <dbReference type="ARBA" id="ARBA00022737"/>
    </source>
</evidence>
<feature type="compositionally biased region" description="Basic and acidic residues" evidence="15">
    <location>
        <begin position="466"/>
        <end position="478"/>
    </location>
</feature>
<feature type="region of interest" description="Disordered" evidence="15">
    <location>
        <begin position="238"/>
        <end position="258"/>
    </location>
</feature>
<dbReference type="PROSITE" id="PS50297">
    <property type="entry name" value="ANK_REP_REGION"/>
    <property type="match status" value="1"/>
</dbReference>
<evidence type="ECO:0000259" key="16">
    <source>
        <dbReference type="PROSITE" id="PS52044"/>
    </source>
</evidence>
<dbReference type="InterPro" id="IPR041540">
    <property type="entry name" value="VATC"/>
</dbReference>
<evidence type="ECO:0000256" key="12">
    <source>
        <dbReference type="ARBA" id="ARBA00023054"/>
    </source>
</evidence>
<keyword evidence="9 14" id="KW-0378">Hydrolase</keyword>
<dbReference type="InterPro" id="IPR041175">
    <property type="entry name" value="VLRF1/Vms1"/>
</dbReference>
<feature type="region of interest" description="Disordered" evidence="15">
    <location>
        <begin position="439"/>
        <end position="478"/>
    </location>
</feature>